<protein>
    <submittedName>
        <fullName evidence="1">Uncharacterized protein</fullName>
    </submittedName>
</protein>
<dbReference type="Proteomes" id="UP000007463">
    <property type="component" value="Chromosome"/>
</dbReference>
<proteinExistence type="predicted"/>
<evidence type="ECO:0000313" key="1">
    <source>
        <dbReference type="EMBL" id="AEA42446.1"/>
    </source>
</evidence>
<evidence type="ECO:0000313" key="2">
    <source>
        <dbReference type="Proteomes" id="UP000007463"/>
    </source>
</evidence>
<dbReference type="AlphaFoldDB" id="F2IEY1"/>
<reference evidence="2" key="2">
    <citation type="submission" date="2011-02" db="EMBL/GenBank/DDBJ databases">
        <title>The complete genome of Fluviicola taffensis DSM 16823.</title>
        <authorList>
            <consortium name="US DOE Joint Genome Institute (JGI-PGF)"/>
            <person name="Lucas S."/>
            <person name="Copeland A."/>
            <person name="Lapidus A."/>
            <person name="Bruce D."/>
            <person name="Goodwin L."/>
            <person name="Pitluck S."/>
            <person name="Kyrpides N."/>
            <person name="Mavromatis K."/>
            <person name="Ivanova N."/>
            <person name="Mikhailova N."/>
            <person name="Pagani I."/>
            <person name="Chertkov O."/>
            <person name="Detter J.C."/>
            <person name="Han C."/>
            <person name="Tapia R."/>
            <person name="Land M."/>
            <person name="Hauser L."/>
            <person name="Markowitz V."/>
            <person name="Cheng J.-F."/>
            <person name="Hugenholtz P."/>
            <person name="Woyke T."/>
            <person name="Wu D."/>
            <person name="Tindall B."/>
            <person name="Pomrenke H.G."/>
            <person name="Brambilla E."/>
            <person name="Klenk H.-P."/>
            <person name="Eisen J.A."/>
        </authorList>
    </citation>
    <scope>NUCLEOTIDE SEQUENCE [LARGE SCALE GENOMIC DNA]</scope>
    <source>
        <strain evidence="2">DSM 16823 / RW262 / RW262</strain>
    </source>
</reference>
<organism evidence="1 2">
    <name type="scientific">Fluviicola taffensis (strain DSM 16823 / NCIMB 13979 / RW262)</name>
    <dbReference type="NCBI Taxonomy" id="755732"/>
    <lineage>
        <taxon>Bacteria</taxon>
        <taxon>Pseudomonadati</taxon>
        <taxon>Bacteroidota</taxon>
        <taxon>Flavobacteriia</taxon>
        <taxon>Flavobacteriales</taxon>
        <taxon>Crocinitomicaceae</taxon>
        <taxon>Fluviicola</taxon>
    </lineage>
</organism>
<name>F2IEY1_FLUTR</name>
<dbReference type="KEGG" id="fte:Fluta_0440"/>
<dbReference type="HOGENOM" id="CLU_3381979_0_0_10"/>
<dbReference type="EMBL" id="CP002542">
    <property type="protein sequence ID" value="AEA42446.1"/>
    <property type="molecule type" value="Genomic_DNA"/>
</dbReference>
<reference evidence="1 2" key="1">
    <citation type="journal article" date="2011" name="Stand. Genomic Sci.">
        <title>Complete genome sequence of the gliding freshwater bacterium Fluviicola taffensis type strain (RW262).</title>
        <authorList>
            <person name="Woyke T."/>
            <person name="Chertkov O."/>
            <person name="Lapidus A."/>
            <person name="Nolan M."/>
            <person name="Lucas S."/>
            <person name="Del Rio T.G."/>
            <person name="Tice H."/>
            <person name="Cheng J.F."/>
            <person name="Tapia R."/>
            <person name="Han C."/>
            <person name="Goodwin L."/>
            <person name="Pitluck S."/>
            <person name="Liolios K."/>
            <person name="Pagani I."/>
            <person name="Ivanova N."/>
            <person name="Huntemann M."/>
            <person name="Mavromatis K."/>
            <person name="Mikhailova N."/>
            <person name="Pati A."/>
            <person name="Chen A."/>
            <person name="Palaniappan K."/>
            <person name="Land M."/>
            <person name="Hauser L."/>
            <person name="Brambilla E.M."/>
            <person name="Rohde M."/>
            <person name="Mwirichia R."/>
            <person name="Sikorski J."/>
            <person name="Tindall B.J."/>
            <person name="Goker M."/>
            <person name="Bristow J."/>
            <person name="Eisen J.A."/>
            <person name="Markowitz V."/>
            <person name="Hugenholtz P."/>
            <person name="Klenk H.P."/>
            <person name="Kyrpides N.C."/>
        </authorList>
    </citation>
    <scope>NUCLEOTIDE SEQUENCE [LARGE SCALE GENOMIC DNA]</scope>
    <source>
        <strain evidence="2">DSM 16823 / RW262 / RW262</strain>
    </source>
</reference>
<keyword evidence="2" id="KW-1185">Reference proteome</keyword>
<accession>F2IEY1</accession>
<sequence>MQIGYVINKSSKYKAYNKKTSKCGGYFESNPEV</sequence>
<gene>
    <name evidence="1" type="ordered locus">Fluta_0440</name>
</gene>